<dbReference type="EC" id="2.8.2.-" evidence="3"/>
<evidence type="ECO:0000313" key="4">
    <source>
        <dbReference type="Proteomes" id="UP001447516"/>
    </source>
</evidence>
<dbReference type="GO" id="GO:0016740">
    <property type="term" value="F:transferase activity"/>
    <property type="evidence" value="ECO:0007669"/>
    <property type="project" value="UniProtKB-KW"/>
</dbReference>
<dbReference type="Proteomes" id="UP001447516">
    <property type="component" value="Unassembled WGS sequence"/>
</dbReference>
<dbReference type="SUPFAM" id="SSF52540">
    <property type="entry name" value="P-loop containing nucleoside triphosphate hydrolases"/>
    <property type="match status" value="1"/>
</dbReference>
<reference evidence="3 4" key="1">
    <citation type="submission" date="2024-05" db="EMBL/GenBank/DDBJ databases">
        <title>Microbispora sp.ZYX-F-249.</title>
        <authorList>
            <person name="Xie H."/>
        </authorList>
    </citation>
    <scope>NUCLEOTIDE SEQUENCE [LARGE SCALE GENOMIC DNA]</scope>
    <source>
        <strain evidence="3 4">ZYX-F-249</strain>
    </source>
</reference>
<protein>
    <submittedName>
        <fullName evidence="3">Sulfotransferase</fullName>
        <ecNumber evidence="3">2.8.2.-</ecNumber>
    </submittedName>
</protein>
<dbReference type="Gene3D" id="3.40.50.300">
    <property type="entry name" value="P-loop containing nucleotide triphosphate hydrolases"/>
    <property type="match status" value="1"/>
</dbReference>
<dbReference type="InterPro" id="IPR027417">
    <property type="entry name" value="P-loop_NTPase"/>
</dbReference>
<dbReference type="InterPro" id="IPR037359">
    <property type="entry name" value="NST/OST"/>
</dbReference>
<dbReference type="RefSeq" id="WP_346227181.1">
    <property type="nucleotide sequence ID" value="NZ_JBDJAW010000014.1"/>
</dbReference>
<name>A0ABV0ASC6_9ACTN</name>
<sequence length="349" mass="39110">MALPDFLVIGVPKAGTTALHAALARHPRLFMSPVKEPKFFLTDGPPPDRGGPGDAETYREHVWRRADYEALFADAPPGALRGESTPFYLYDRDAQRRIREALPHAKLVVSLRDPVERAHSNWTHLWSAGLEPIGDVIEACAAEKRRVAEGWSPFWHYVGLGRYGEQLAHLFTLFPREQVLVFRYRDLVDRPAATLDRICAFLGVEQGLVGEVPRANVTAHPPHSRTHRVLARLVRLGDPVLGQRLTAPLERLLQRDAQPRRPLTWEQRQELLAYFAADIALLRDVLGRDSFGEDFGDWLRPRERSGGLVGARPSGQRQARNGRARDGARLSAASRGRTADDDDLTPDTT</sequence>
<feature type="region of interest" description="Disordered" evidence="2">
    <location>
        <begin position="302"/>
        <end position="349"/>
    </location>
</feature>
<comment type="caution">
    <text evidence="3">The sequence shown here is derived from an EMBL/GenBank/DDBJ whole genome shotgun (WGS) entry which is preliminary data.</text>
</comment>
<dbReference type="PANTHER" id="PTHR10605">
    <property type="entry name" value="HEPARAN SULFATE SULFOTRANSFERASE"/>
    <property type="match status" value="1"/>
</dbReference>
<gene>
    <name evidence="3" type="ORF">AAH991_18995</name>
</gene>
<dbReference type="PANTHER" id="PTHR10605:SF56">
    <property type="entry name" value="BIFUNCTIONAL HEPARAN SULFATE N-DEACETYLASE_N-SULFOTRANSFERASE"/>
    <property type="match status" value="1"/>
</dbReference>
<keyword evidence="1 3" id="KW-0808">Transferase</keyword>
<evidence type="ECO:0000313" key="3">
    <source>
        <dbReference type="EMBL" id="MEN3537206.1"/>
    </source>
</evidence>
<evidence type="ECO:0000256" key="1">
    <source>
        <dbReference type="ARBA" id="ARBA00022679"/>
    </source>
</evidence>
<feature type="compositionally biased region" description="Acidic residues" evidence="2">
    <location>
        <begin position="340"/>
        <end position="349"/>
    </location>
</feature>
<dbReference type="Pfam" id="PF13469">
    <property type="entry name" value="Sulfotransfer_3"/>
    <property type="match status" value="1"/>
</dbReference>
<organism evidence="3 4">
    <name type="scientific">Microbispora maris</name>
    <dbReference type="NCBI Taxonomy" id="3144104"/>
    <lineage>
        <taxon>Bacteria</taxon>
        <taxon>Bacillati</taxon>
        <taxon>Actinomycetota</taxon>
        <taxon>Actinomycetes</taxon>
        <taxon>Streptosporangiales</taxon>
        <taxon>Streptosporangiaceae</taxon>
        <taxon>Microbispora</taxon>
    </lineage>
</organism>
<proteinExistence type="predicted"/>
<evidence type="ECO:0000256" key="2">
    <source>
        <dbReference type="SAM" id="MobiDB-lite"/>
    </source>
</evidence>
<keyword evidence="4" id="KW-1185">Reference proteome</keyword>
<accession>A0ABV0ASC6</accession>
<dbReference type="EMBL" id="JBDJAW010000014">
    <property type="protein sequence ID" value="MEN3537206.1"/>
    <property type="molecule type" value="Genomic_DNA"/>
</dbReference>